<dbReference type="Proteomes" id="UP000237274">
    <property type="component" value="Unassembled WGS sequence"/>
</dbReference>
<dbReference type="EMBL" id="JQOF01000020">
    <property type="protein sequence ID" value="KGA39976.1"/>
    <property type="molecule type" value="Genomic_DNA"/>
</dbReference>
<gene>
    <name evidence="2" type="ORF">BV926_04230</name>
    <name evidence="1" type="ORF">KU75_19445</name>
</gene>
<name>A0ABD6VT21_9GAMM</name>
<proteinExistence type="predicted"/>
<evidence type="ECO:0000313" key="2">
    <source>
        <dbReference type="EMBL" id="POE28286.1"/>
    </source>
</evidence>
<evidence type="ECO:0000313" key="3">
    <source>
        <dbReference type="Proteomes" id="UP000029447"/>
    </source>
</evidence>
<protein>
    <submittedName>
        <fullName evidence="2">Uncharacterized protein</fullName>
    </submittedName>
</protein>
<reference evidence="1 3" key="1">
    <citation type="submission" date="2014-08" db="EMBL/GenBank/DDBJ databases">
        <title>Genome sequences of NCPPB Pectobacterium isolates.</title>
        <authorList>
            <person name="Glover R.H."/>
            <person name="Sapp M."/>
            <person name="Elphinstone J."/>
        </authorList>
    </citation>
    <scope>NUCLEOTIDE SEQUENCE [LARGE SCALE GENOMIC DNA]</scope>
    <source>
        <strain evidence="1 3">NCPPB3841</strain>
    </source>
</reference>
<dbReference type="Proteomes" id="UP000029447">
    <property type="component" value="Unassembled WGS sequence"/>
</dbReference>
<dbReference type="RefSeq" id="WP_039489666.1">
    <property type="nucleotide sequence ID" value="NZ_JACDRW010000023.1"/>
</dbReference>
<accession>A0ABD6VT21</accession>
<evidence type="ECO:0000313" key="4">
    <source>
        <dbReference type="Proteomes" id="UP000237274"/>
    </source>
</evidence>
<reference evidence="2 4" key="2">
    <citation type="submission" date="2017-01" db="EMBL/GenBank/DDBJ databases">
        <title>Comparative Genomics of 38 Pectobacterium strains comprising three species revealed the characteristics of Pectobacterium carotovorum.</title>
        <authorList>
            <person name="Xie H."/>
            <person name="Ma Y."/>
            <person name="Li X."/>
        </authorList>
    </citation>
    <scope>NUCLEOTIDE SEQUENCE [LARGE SCALE GENOMIC DNA]</scope>
    <source>
        <strain evidence="2 4">Q142</strain>
    </source>
</reference>
<dbReference type="AlphaFoldDB" id="A0ABD6VT21"/>
<sequence length="128" mass="14526">MVLCGVFTLAVIFALEYHDVHNEIAHQDNQHSTNIKVNSDETQIVYWTIIKRDPVGRQCVSDDVADTRTVYVPAQYVPLQAELTFTATGCKLTYAQVVYWIDPVLTAIDQANNQLYGIRRTESIYSSQ</sequence>
<dbReference type="EMBL" id="MTAO01000002">
    <property type="protein sequence ID" value="POE28286.1"/>
    <property type="molecule type" value="Genomic_DNA"/>
</dbReference>
<comment type="caution">
    <text evidence="2">The sequence shown here is derived from an EMBL/GenBank/DDBJ whole genome shotgun (WGS) entry which is preliminary data.</text>
</comment>
<evidence type="ECO:0000313" key="1">
    <source>
        <dbReference type="EMBL" id="KGA39976.1"/>
    </source>
</evidence>
<organism evidence="2 4">
    <name type="scientific">Pectobacterium odoriferum</name>
    <dbReference type="NCBI Taxonomy" id="78398"/>
    <lineage>
        <taxon>Bacteria</taxon>
        <taxon>Pseudomonadati</taxon>
        <taxon>Pseudomonadota</taxon>
        <taxon>Gammaproteobacteria</taxon>
        <taxon>Enterobacterales</taxon>
        <taxon>Pectobacteriaceae</taxon>
        <taxon>Pectobacterium</taxon>
    </lineage>
</organism>
<keyword evidence="3" id="KW-1185">Reference proteome</keyword>